<comment type="catalytic activity">
    <reaction evidence="9">
        <text>(sulfur carrier)-H + L-cysteine = (sulfur carrier)-SH + L-alanine</text>
        <dbReference type="Rhea" id="RHEA:43892"/>
        <dbReference type="Rhea" id="RHEA-COMP:14737"/>
        <dbReference type="Rhea" id="RHEA-COMP:14739"/>
        <dbReference type="ChEBI" id="CHEBI:29917"/>
        <dbReference type="ChEBI" id="CHEBI:35235"/>
        <dbReference type="ChEBI" id="CHEBI:57972"/>
        <dbReference type="ChEBI" id="CHEBI:64428"/>
        <dbReference type="EC" id="2.8.1.7"/>
    </reaction>
</comment>
<evidence type="ECO:0000256" key="1">
    <source>
        <dbReference type="ARBA" id="ARBA00001933"/>
    </source>
</evidence>
<dbReference type="AlphaFoldDB" id="A0A1P9WWJ6"/>
<dbReference type="EC" id="2.8.1.7" evidence="3"/>
<dbReference type="PROSITE" id="PS00595">
    <property type="entry name" value="AA_TRANSFER_CLASS_5"/>
    <property type="match status" value="1"/>
</dbReference>
<dbReference type="InterPro" id="IPR015422">
    <property type="entry name" value="PyrdxlP-dep_Trfase_small"/>
</dbReference>
<organism evidence="12 13">
    <name type="scientific">Spirosoma montaniterrae</name>
    <dbReference type="NCBI Taxonomy" id="1178516"/>
    <lineage>
        <taxon>Bacteria</taxon>
        <taxon>Pseudomonadati</taxon>
        <taxon>Bacteroidota</taxon>
        <taxon>Cytophagia</taxon>
        <taxon>Cytophagales</taxon>
        <taxon>Cytophagaceae</taxon>
        <taxon>Spirosoma</taxon>
    </lineage>
</organism>
<evidence type="ECO:0000313" key="12">
    <source>
        <dbReference type="EMBL" id="AQG79733.1"/>
    </source>
</evidence>
<evidence type="ECO:0000256" key="6">
    <source>
        <dbReference type="ARBA" id="ARBA00022898"/>
    </source>
</evidence>
<proteinExistence type="inferred from homology"/>
<evidence type="ECO:0000256" key="3">
    <source>
        <dbReference type="ARBA" id="ARBA00012239"/>
    </source>
</evidence>
<dbReference type="PANTHER" id="PTHR11601">
    <property type="entry name" value="CYSTEINE DESULFURYLASE FAMILY MEMBER"/>
    <property type="match status" value="1"/>
</dbReference>
<reference evidence="12 13" key="1">
    <citation type="submission" date="2016-01" db="EMBL/GenBank/DDBJ databases">
        <authorList>
            <person name="Oliw E.H."/>
        </authorList>
    </citation>
    <scope>NUCLEOTIDE SEQUENCE [LARGE SCALE GENOMIC DNA]</scope>
    <source>
        <strain evidence="12 13">DY10</strain>
    </source>
</reference>
<keyword evidence="8" id="KW-0411">Iron-sulfur</keyword>
<keyword evidence="6" id="KW-0663">Pyridoxal phosphate</keyword>
<keyword evidence="7" id="KW-0408">Iron</keyword>
<sequence length="394" mass="43220">MSVVAPVYLDNAATTRLDPEVLDAMLPLMTEQFGNPSSIHSHGRQVRTAIEKARKTVASLLNTSPAEIFFTSGGTEADNTAIRGSIETYGLTHAITSPLEHHAVLHTLEHLAKQGLVKLSLVNVDEKGHIDLAHLETLLQTNRNAGTPRSLVSLMHGNNEIGNLLDLVRVGELCREYKAIFHSDTVQTMGHFRHDLQQLPVDFIVGAGHKFHGPKGVGFLYVNAERAKIHPFIYGGSQERNMRGGTENVYGIVGLAKALEIAYRDMDAHRRHITSLKRRMIDQLCEKLPEVRFNGDSADVENSLYTVLNVSLPPSEMSDMLLFNLDIAKISASGGSACSSGSNVGSHVLAALPGIDSERGYVRFSFGKYNTPEEIDYAVDTLINLYRKERVAVA</sequence>
<dbReference type="Proteomes" id="UP000187941">
    <property type="component" value="Chromosome"/>
</dbReference>
<evidence type="ECO:0000256" key="10">
    <source>
        <dbReference type="RuleBase" id="RU004504"/>
    </source>
</evidence>
<protein>
    <recommendedName>
        <fullName evidence="3">cysteine desulfurase</fullName>
        <ecNumber evidence="3">2.8.1.7</ecNumber>
    </recommendedName>
</protein>
<evidence type="ECO:0000256" key="7">
    <source>
        <dbReference type="ARBA" id="ARBA00023004"/>
    </source>
</evidence>
<gene>
    <name evidence="12" type="ORF">AWR27_10585</name>
</gene>
<evidence type="ECO:0000256" key="5">
    <source>
        <dbReference type="ARBA" id="ARBA00022723"/>
    </source>
</evidence>
<dbReference type="PANTHER" id="PTHR11601:SF34">
    <property type="entry name" value="CYSTEINE DESULFURASE"/>
    <property type="match status" value="1"/>
</dbReference>
<feature type="domain" description="Aminotransferase class V" evidence="11">
    <location>
        <begin position="7"/>
        <end position="377"/>
    </location>
</feature>
<accession>A0A1P9WWJ6</accession>
<keyword evidence="5" id="KW-0479">Metal-binding</keyword>
<dbReference type="InterPro" id="IPR000192">
    <property type="entry name" value="Aminotrans_V_dom"/>
</dbReference>
<comment type="similarity">
    <text evidence="2">Belongs to the class-V pyridoxal-phosphate-dependent aminotransferase family. NifS/IscS subfamily.</text>
</comment>
<dbReference type="GO" id="GO:0051536">
    <property type="term" value="F:iron-sulfur cluster binding"/>
    <property type="evidence" value="ECO:0007669"/>
    <property type="project" value="UniProtKB-KW"/>
</dbReference>
<dbReference type="OrthoDB" id="9804366at2"/>
<dbReference type="PIRSF" id="PIRSF005572">
    <property type="entry name" value="NifS"/>
    <property type="match status" value="1"/>
</dbReference>
<keyword evidence="4" id="KW-0808">Transferase</keyword>
<dbReference type="SUPFAM" id="SSF53383">
    <property type="entry name" value="PLP-dependent transferases"/>
    <property type="match status" value="1"/>
</dbReference>
<comment type="cofactor">
    <cofactor evidence="1 10">
        <name>pyridoxal 5'-phosphate</name>
        <dbReference type="ChEBI" id="CHEBI:597326"/>
    </cofactor>
</comment>
<dbReference type="Gene3D" id="1.10.260.50">
    <property type="match status" value="1"/>
</dbReference>
<dbReference type="KEGG" id="smon:AWR27_10585"/>
<dbReference type="InterPro" id="IPR016454">
    <property type="entry name" value="Cysteine_dSase"/>
</dbReference>
<dbReference type="GO" id="GO:0031071">
    <property type="term" value="F:cysteine desulfurase activity"/>
    <property type="evidence" value="ECO:0007669"/>
    <property type="project" value="UniProtKB-EC"/>
</dbReference>
<dbReference type="InterPro" id="IPR020578">
    <property type="entry name" value="Aminotrans_V_PyrdxlP_BS"/>
</dbReference>
<dbReference type="Pfam" id="PF00266">
    <property type="entry name" value="Aminotran_5"/>
    <property type="match status" value="1"/>
</dbReference>
<evidence type="ECO:0000256" key="4">
    <source>
        <dbReference type="ARBA" id="ARBA00022679"/>
    </source>
</evidence>
<dbReference type="STRING" id="1178516.AWR27_10585"/>
<dbReference type="InterPro" id="IPR015421">
    <property type="entry name" value="PyrdxlP-dep_Trfase_major"/>
</dbReference>
<dbReference type="Gene3D" id="3.90.1150.10">
    <property type="entry name" value="Aspartate Aminotransferase, domain 1"/>
    <property type="match status" value="1"/>
</dbReference>
<name>A0A1P9WWJ6_9BACT</name>
<dbReference type="GO" id="GO:0046872">
    <property type="term" value="F:metal ion binding"/>
    <property type="evidence" value="ECO:0007669"/>
    <property type="project" value="UniProtKB-KW"/>
</dbReference>
<evidence type="ECO:0000259" key="11">
    <source>
        <dbReference type="Pfam" id="PF00266"/>
    </source>
</evidence>
<dbReference type="EMBL" id="CP014263">
    <property type="protein sequence ID" value="AQG79733.1"/>
    <property type="molecule type" value="Genomic_DNA"/>
</dbReference>
<evidence type="ECO:0000256" key="2">
    <source>
        <dbReference type="ARBA" id="ARBA00006490"/>
    </source>
</evidence>
<dbReference type="InterPro" id="IPR015424">
    <property type="entry name" value="PyrdxlP-dep_Trfase"/>
</dbReference>
<keyword evidence="13" id="KW-1185">Reference proteome</keyword>
<evidence type="ECO:0000256" key="8">
    <source>
        <dbReference type="ARBA" id="ARBA00023014"/>
    </source>
</evidence>
<evidence type="ECO:0000256" key="9">
    <source>
        <dbReference type="ARBA" id="ARBA00050776"/>
    </source>
</evidence>
<dbReference type="Gene3D" id="3.40.640.10">
    <property type="entry name" value="Type I PLP-dependent aspartate aminotransferase-like (Major domain)"/>
    <property type="match status" value="1"/>
</dbReference>
<dbReference type="RefSeq" id="WP_077131167.1">
    <property type="nucleotide sequence ID" value="NZ_CP014263.1"/>
</dbReference>
<evidence type="ECO:0000313" key="13">
    <source>
        <dbReference type="Proteomes" id="UP000187941"/>
    </source>
</evidence>